<dbReference type="Pfam" id="PF03788">
    <property type="entry name" value="LrgA"/>
    <property type="match status" value="1"/>
</dbReference>
<name>A0A4S2DLP0_9CLOT</name>
<dbReference type="InterPro" id="IPR005538">
    <property type="entry name" value="LrgA/CidA"/>
</dbReference>
<comment type="subcellular location">
    <subcellularLocation>
        <location evidence="1">Cell membrane</location>
        <topology evidence="1">Multi-pass membrane protein</topology>
    </subcellularLocation>
</comment>
<evidence type="ECO:0000256" key="6">
    <source>
        <dbReference type="SAM" id="Phobius"/>
    </source>
</evidence>
<evidence type="ECO:0000256" key="3">
    <source>
        <dbReference type="ARBA" id="ARBA00022692"/>
    </source>
</evidence>
<keyword evidence="2" id="KW-1003">Cell membrane</keyword>
<feature type="transmembrane region" description="Helical" evidence="6">
    <location>
        <begin position="84"/>
        <end position="111"/>
    </location>
</feature>
<proteinExistence type="predicted"/>
<keyword evidence="4 6" id="KW-1133">Transmembrane helix</keyword>
<dbReference type="AlphaFoldDB" id="A0A4S2DLP0"/>
<dbReference type="PANTHER" id="PTHR33931:SF2">
    <property type="entry name" value="HOLIN-LIKE PROTEIN CIDA"/>
    <property type="match status" value="1"/>
</dbReference>
<comment type="caution">
    <text evidence="7">The sequence shown here is derived from an EMBL/GenBank/DDBJ whole genome shotgun (WGS) entry which is preliminary data.</text>
</comment>
<feature type="transmembrane region" description="Helical" evidence="6">
    <location>
        <begin position="59"/>
        <end position="78"/>
    </location>
</feature>
<evidence type="ECO:0000256" key="5">
    <source>
        <dbReference type="ARBA" id="ARBA00023136"/>
    </source>
</evidence>
<dbReference type="PANTHER" id="PTHR33931">
    <property type="entry name" value="HOLIN-LIKE PROTEIN CIDA-RELATED"/>
    <property type="match status" value="1"/>
</dbReference>
<keyword evidence="8" id="KW-1185">Reference proteome</keyword>
<dbReference type="RefSeq" id="WP_136007354.1">
    <property type="nucleotide sequence ID" value="NZ_SRYR01000005.1"/>
</dbReference>
<organism evidence="7 8">
    <name type="scientific">Clostridium sartagoforme</name>
    <dbReference type="NCBI Taxonomy" id="84031"/>
    <lineage>
        <taxon>Bacteria</taxon>
        <taxon>Bacillati</taxon>
        <taxon>Bacillota</taxon>
        <taxon>Clostridia</taxon>
        <taxon>Eubacteriales</taxon>
        <taxon>Clostridiaceae</taxon>
        <taxon>Clostridium</taxon>
    </lineage>
</organism>
<evidence type="ECO:0000313" key="8">
    <source>
        <dbReference type="Proteomes" id="UP000306888"/>
    </source>
</evidence>
<feature type="transmembrane region" description="Helical" evidence="6">
    <location>
        <begin position="31"/>
        <end position="47"/>
    </location>
</feature>
<accession>A0A4S2DLP0</accession>
<dbReference type="GO" id="GO:0005886">
    <property type="term" value="C:plasma membrane"/>
    <property type="evidence" value="ECO:0007669"/>
    <property type="project" value="UniProtKB-SubCell"/>
</dbReference>
<gene>
    <name evidence="7" type="ORF">E5347_11385</name>
</gene>
<evidence type="ECO:0000256" key="1">
    <source>
        <dbReference type="ARBA" id="ARBA00004651"/>
    </source>
</evidence>
<sequence>MKIFREALLILGIYLIGEVISKGFSLPLPGNILGMLILLLLLMTKVIKVEKIESVSNFFLDHLAFFFIPAGVGLISSFDLIKANLIPILVLCIVTTAIVIVVTGTIVQLVIKVKKGK</sequence>
<evidence type="ECO:0000313" key="7">
    <source>
        <dbReference type="EMBL" id="TGY41911.1"/>
    </source>
</evidence>
<protein>
    <submittedName>
        <fullName evidence="7">CidA/LrgA family protein</fullName>
    </submittedName>
</protein>
<keyword evidence="5 6" id="KW-0472">Membrane</keyword>
<dbReference type="Proteomes" id="UP000306888">
    <property type="component" value="Unassembled WGS sequence"/>
</dbReference>
<dbReference type="OrthoDB" id="3176438at2"/>
<dbReference type="EMBL" id="SRYR01000005">
    <property type="protein sequence ID" value="TGY41911.1"/>
    <property type="molecule type" value="Genomic_DNA"/>
</dbReference>
<keyword evidence="3 6" id="KW-0812">Transmembrane</keyword>
<evidence type="ECO:0000256" key="2">
    <source>
        <dbReference type="ARBA" id="ARBA00022475"/>
    </source>
</evidence>
<reference evidence="7 8" key="1">
    <citation type="submission" date="2019-04" db="EMBL/GenBank/DDBJ databases">
        <title>Microbes associate with the intestines of laboratory mice.</title>
        <authorList>
            <person name="Navarre W."/>
            <person name="Wong E."/>
            <person name="Huang K."/>
            <person name="Tropini C."/>
            <person name="Ng K."/>
            <person name="Yu B."/>
        </authorList>
    </citation>
    <scope>NUCLEOTIDE SEQUENCE [LARGE SCALE GENOMIC DNA]</scope>
    <source>
        <strain evidence="7 8">NM50_B9-20</strain>
    </source>
</reference>
<evidence type="ECO:0000256" key="4">
    <source>
        <dbReference type="ARBA" id="ARBA00022989"/>
    </source>
</evidence>